<keyword evidence="1" id="KW-0812">Transmembrane</keyword>
<accession>A0A0Q0Z2X6</accession>
<keyword evidence="1" id="KW-0472">Membrane</keyword>
<dbReference type="RefSeq" id="WP_055122782.1">
    <property type="nucleotide sequence ID" value="NZ_LKST01000003.1"/>
</dbReference>
<feature type="transmembrane region" description="Helical" evidence="1">
    <location>
        <begin position="93"/>
        <end position="114"/>
    </location>
</feature>
<dbReference type="Proteomes" id="UP000050517">
    <property type="component" value="Unassembled WGS sequence"/>
</dbReference>
<evidence type="ECO:0000313" key="3">
    <source>
        <dbReference type="Proteomes" id="UP000050517"/>
    </source>
</evidence>
<evidence type="ECO:0000256" key="1">
    <source>
        <dbReference type="SAM" id="Phobius"/>
    </source>
</evidence>
<dbReference type="EMBL" id="LKST01000003">
    <property type="protein sequence ID" value="KQB83607.1"/>
    <property type="molecule type" value="Genomic_DNA"/>
</dbReference>
<feature type="transmembrane region" description="Helical" evidence="1">
    <location>
        <begin position="33"/>
        <end position="55"/>
    </location>
</feature>
<name>A0A0Q0Z2X6_9CORY</name>
<protein>
    <submittedName>
        <fullName evidence="2">Uncharacterized protein</fullName>
    </submittedName>
</protein>
<gene>
    <name evidence="2" type="ORF">Cocul_01677</name>
</gene>
<feature type="transmembrane region" description="Helical" evidence="1">
    <location>
        <begin position="67"/>
        <end position="87"/>
    </location>
</feature>
<keyword evidence="1" id="KW-1133">Transmembrane helix</keyword>
<dbReference type="AlphaFoldDB" id="A0A0Q0Z2X6"/>
<comment type="caution">
    <text evidence="2">The sequence shown here is derived from an EMBL/GenBank/DDBJ whole genome shotgun (WGS) entry which is preliminary data.</text>
</comment>
<keyword evidence="3" id="KW-1185">Reference proteome</keyword>
<evidence type="ECO:0000313" key="2">
    <source>
        <dbReference type="EMBL" id="KQB83607.1"/>
    </source>
</evidence>
<dbReference type="STRING" id="1544416.Cocul_01677"/>
<organism evidence="2 3">
    <name type="scientific">Corynebacterium oculi</name>
    <dbReference type="NCBI Taxonomy" id="1544416"/>
    <lineage>
        <taxon>Bacteria</taxon>
        <taxon>Bacillati</taxon>
        <taxon>Actinomycetota</taxon>
        <taxon>Actinomycetes</taxon>
        <taxon>Mycobacteriales</taxon>
        <taxon>Corynebacteriaceae</taxon>
        <taxon>Corynebacterium</taxon>
    </lineage>
</organism>
<sequence length="138" mass="15093">MRGYKAILFNIVWLVAVALPAFGTADEGMNKQYHSLSTVIGAFAMAAAAVSTLWAVRNVFHTSPDRFIQETFLVFASIYAIEATLYIGGREWIAIVFWLAVVFMLLVNNARFLAWARGLDEEARVSSAEAAADGRSAG</sequence>
<reference evidence="2 3" key="1">
    <citation type="submission" date="2015-10" db="EMBL/GenBank/DDBJ databases">
        <title>Corynebacteirum lowii and Corynebacterium oculi species nova, derived from human clinical disease and and emended description of Corynebacterium mastiditis.</title>
        <authorList>
            <person name="Bernard K."/>
            <person name="Pacheco A.L."/>
            <person name="Mcdougall C."/>
            <person name="Burtx T."/>
            <person name="Weibe D."/>
            <person name="Tyler S."/>
            <person name="Olson A.B."/>
            <person name="Cnockaert M."/>
            <person name="Eguchi H."/>
            <person name="Kuwahara T."/>
            <person name="Nakayama-Imaohji H."/>
            <person name="Boudewijins M."/>
            <person name="Van Hoecke F."/>
            <person name="Bernier A.-M."/>
            <person name="Vandamme P."/>
        </authorList>
    </citation>
    <scope>NUCLEOTIDE SEQUENCE [LARGE SCALE GENOMIC DNA]</scope>
    <source>
        <strain evidence="2 3">NML 130210</strain>
    </source>
</reference>
<dbReference type="OrthoDB" id="4411736at2"/>
<proteinExistence type="predicted"/>